<sequence length="30" mass="3413">MNRSPDNLIALMFFLVGLLVLLLAIRQIVE</sequence>
<comment type="caution">
    <text evidence="2">The sequence shown here is derived from an EMBL/GenBank/DDBJ whole genome shotgun (WGS) entry which is preliminary data.</text>
</comment>
<accession>A0A318FJQ9</accession>
<dbReference type="AlphaFoldDB" id="A0A318FJQ9"/>
<evidence type="ECO:0000313" key="3">
    <source>
        <dbReference type="Proteomes" id="UP000247485"/>
    </source>
</evidence>
<keyword evidence="1" id="KW-1133">Transmembrane helix</keyword>
<proteinExistence type="predicted"/>
<dbReference type="RefSeq" id="WP_110276517.1">
    <property type="nucleotide sequence ID" value="NZ_QJJG01000021.1"/>
</dbReference>
<dbReference type="InterPro" id="IPR049815">
    <property type="entry name" value="MgtR-like"/>
</dbReference>
<evidence type="ECO:0000313" key="2">
    <source>
        <dbReference type="EMBL" id="PXW38994.1"/>
    </source>
</evidence>
<dbReference type="EMBL" id="QJJG01000021">
    <property type="protein sequence ID" value="PXW38994.1"/>
    <property type="molecule type" value="Genomic_DNA"/>
</dbReference>
<feature type="transmembrane region" description="Helical" evidence="1">
    <location>
        <begin position="7"/>
        <end position="29"/>
    </location>
</feature>
<reference evidence="2 3" key="1">
    <citation type="submission" date="2018-05" db="EMBL/GenBank/DDBJ databases">
        <title>Freshwater and sediment microbial communities from various areas in North America, analyzing microbe dynamics in response to fracking.</title>
        <authorList>
            <person name="Lamendella R."/>
        </authorList>
    </citation>
    <scope>NUCLEOTIDE SEQUENCE [LARGE SCALE GENOMIC DNA]</scope>
    <source>
        <strain evidence="2 3">67</strain>
    </source>
</reference>
<evidence type="ECO:0000256" key="1">
    <source>
        <dbReference type="SAM" id="Phobius"/>
    </source>
</evidence>
<keyword evidence="1" id="KW-0812">Transmembrane</keyword>
<gene>
    <name evidence="2" type="ORF">DET57_12142</name>
</gene>
<protein>
    <recommendedName>
        <fullName evidence="4">Protein MgtR</fullName>
    </recommendedName>
</protein>
<keyword evidence="1" id="KW-0472">Membrane</keyword>
<dbReference type="Proteomes" id="UP000247485">
    <property type="component" value="Unassembled WGS sequence"/>
</dbReference>
<organism evidence="2 3">
    <name type="scientific">Klebsiella oxytoca</name>
    <dbReference type="NCBI Taxonomy" id="571"/>
    <lineage>
        <taxon>Bacteria</taxon>
        <taxon>Pseudomonadati</taxon>
        <taxon>Pseudomonadota</taxon>
        <taxon>Gammaproteobacteria</taxon>
        <taxon>Enterobacterales</taxon>
        <taxon>Enterobacteriaceae</taxon>
        <taxon>Klebsiella/Raoultella group</taxon>
        <taxon>Klebsiella</taxon>
    </lineage>
</organism>
<evidence type="ECO:0008006" key="4">
    <source>
        <dbReference type="Google" id="ProtNLM"/>
    </source>
</evidence>
<dbReference type="NCBIfam" id="NF033229">
    <property type="entry name" value="small_MgtR"/>
    <property type="match status" value="1"/>
</dbReference>
<name>A0A318FJQ9_KLEOX</name>